<dbReference type="GO" id="GO:0004190">
    <property type="term" value="F:aspartic-type endopeptidase activity"/>
    <property type="evidence" value="ECO:0007669"/>
    <property type="project" value="UniProtKB-KW"/>
</dbReference>
<dbReference type="InterPro" id="IPR012337">
    <property type="entry name" value="RNaseH-like_sf"/>
</dbReference>
<keyword evidence="3" id="KW-0064">Aspartyl protease</keyword>
<keyword evidence="1" id="KW-0645">Protease</keyword>
<feature type="compositionally biased region" description="Low complexity" evidence="11">
    <location>
        <begin position="261"/>
        <end position="281"/>
    </location>
</feature>
<feature type="region of interest" description="Disordered" evidence="11">
    <location>
        <begin position="52"/>
        <end position="81"/>
    </location>
</feature>
<accession>A0AAQ3SPZ9</accession>
<organism evidence="13 14">
    <name type="scientific">Paspalum notatum var. saurae</name>
    <dbReference type="NCBI Taxonomy" id="547442"/>
    <lineage>
        <taxon>Eukaryota</taxon>
        <taxon>Viridiplantae</taxon>
        <taxon>Streptophyta</taxon>
        <taxon>Embryophyta</taxon>
        <taxon>Tracheophyta</taxon>
        <taxon>Spermatophyta</taxon>
        <taxon>Magnoliopsida</taxon>
        <taxon>Liliopsida</taxon>
        <taxon>Poales</taxon>
        <taxon>Poaceae</taxon>
        <taxon>PACMAD clade</taxon>
        <taxon>Panicoideae</taxon>
        <taxon>Andropogonodae</taxon>
        <taxon>Paspaleae</taxon>
        <taxon>Paspalinae</taxon>
        <taxon>Paspalum</taxon>
    </lineage>
</organism>
<dbReference type="Proteomes" id="UP001341281">
    <property type="component" value="Chromosome 02"/>
</dbReference>
<dbReference type="GO" id="GO:0003964">
    <property type="term" value="F:RNA-directed DNA polymerase activity"/>
    <property type="evidence" value="ECO:0007669"/>
    <property type="project" value="UniProtKB-KW"/>
</dbReference>
<feature type="region of interest" description="Disordered" evidence="11">
    <location>
        <begin position="1"/>
        <end position="27"/>
    </location>
</feature>
<dbReference type="SUPFAM" id="SSF56672">
    <property type="entry name" value="DNA/RNA polymerases"/>
    <property type="match status" value="2"/>
</dbReference>
<evidence type="ECO:0000256" key="1">
    <source>
        <dbReference type="ARBA" id="ARBA00022670"/>
    </source>
</evidence>
<dbReference type="Gene3D" id="3.30.70.270">
    <property type="match status" value="1"/>
</dbReference>
<dbReference type="GO" id="GO:0015074">
    <property type="term" value="P:DNA integration"/>
    <property type="evidence" value="ECO:0007669"/>
    <property type="project" value="UniProtKB-KW"/>
</dbReference>
<evidence type="ECO:0000256" key="7">
    <source>
        <dbReference type="ARBA" id="ARBA00022918"/>
    </source>
</evidence>
<dbReference type="InterPro" id="IPR041588">
    <property type="entry name" value="Integrase_H2C2"/>
</dbReference>
<name>A0AAQ3SPZ9_PASNO</name>
<dbReference type="InterPro" id="IPR050951">
    <property type="entry name" value="Retrovirus_Pol_polyprotein"/>
</dbReference>
<dbReference type="GO" id="GO:0003887">
    <property type="term" value="F:DNA-directed DNA polymerase activity"/>
    <property type="evidence" value="ECO:0007669"/>
    <property type="project" value="UniProtKB-KW"/>
</dbReference>
<dbReference type="GO" id="GO:0006508">
    <property type="term" value="P:proteolysis"/>
    <property type="evidence" value="ECO:0007669"/>
    <property type="project" value="UniProtKB-KW"/>
</dbReference>
<dbReference type="GO" id="GO:0006310">
    <property type="term" value="P:DNA recombination"/>
    <property type="evidence" value="ECO:0007669"/>
    <property type="project" value="UniProtKB-KW"/>
</dbReference>
<dbReference type="GO" id="GO:0046872">
    <property type="term" value="F:metal ion binding"/>
    <property type="evidence" value="ECO:0007669"/>
    <property type="project" value="UniProtKB-KW"/>
</dbReference>
<keyword evidence="6" id="KW-0229">DNA integration</keyword>
<keyword evidence="10" id="KW-0233">DNA recombination</keyword>
<keyword evidence="2" id="KW-0479">Metal-binding</keyword>
<evidence type="ECO:0000256" key="10">
    <source>
        <dbReference type="ARBA" id="ARBA00023172"/>
    </source>
</evidence>
<dbReference type="SUPFAM" id="SSF53098">
    <property type="entry name" value="Ribonuclease H-like"/>
    <property type="match status" value="1"/>
</dbReference>
<proteinExistence type="predicted"/>
<feature type="compositionally biased region" description="Polar residues" evidence="11">
    <location>
        <begin position="243"/>
        <end position="260"/>
    </location>
</feature>
<dbReference type="Pfam" id="PF24626">
    <property type="entry name" value="SH3_Tf2-1"/>
    <property type="match status" value="1"/>
</dbReference>
<dbReference type="InterPro" id="IPR043502">
    <property type="entry name" value="DNA/RNA_pol_sf"/>
</dbReference>
<gene>
    <name evidence="13" type="ORF">U9M48_008910</name>
</gene>
<dbReference type="AlphaFoldDB" id="A0AAQ3SPZ9"/>
<dbReference type="Pfam" id="PF03732">
    <property type="entry name" value="Retrotrans_gag"/>
    <property type="match status" value="1"/>
</dbReference>
<keyword evidence="5" id="KW-0460">Magnesium</keyword>
<evidence type="ECO:0000256" key="9">
    <source>
        <dbReference type="ARBA" id="ARBA00023125"/>
    </source>
</evidence>
<dbReference type="InterPro" id="IPR056924">
    <property type="entry name" value="SH3_Tf2-1"/>
</dbReference>
<keyword evidence="9" id="KW-0238">DNA-binding</keyword>
<evidence type="ECO:0000313" key="14">
    <source>
        <dbReference type="Proteomes" id="UP001341281"/>
    </source>
</evidence>
<evidence type="ECO:0000313" key="13">
    <source>
        <dbReference type="EMBL" id="WVZ58668.1"/>
    </source>
</evidence>
<dbReference type="PROSITE" id="PS50994">
    <property type="entry name" value="INTEGRASE"/>
    <property type="match status" value="1"/>
</dbReference>
<dbReference type="GO" id="GO:0003677">
    <property type="term" value="F:DNA binding"/>
    <property type="evidence" value="ECO:0007669"/>
    <property type="project" value="UniProtKB-KW"/>
</dbReference>
<dbReference type="FunFam" id="1.10.340.70:FF:000001">
    <property type="entry name" value="Retrovirus-related Pol polyprotein from transposon gypsy-like Protein"/>
    <property type="match status" value="1"/>
</dbReference>
<dbReference type="InterPro" id="IPR036397">
    <property type="entry name" value="RNaseH_sf"/>
</dbReference>
<dbReference type="InterPro" id="IPR005162">
    <property type="entry name" value="Retrotrans_gag_dom"/>
</dbReference>
<dbReference type="Gene3D" id="3.30.420.10">
    <property type="entry name" value="Ribonuclease H-like superfamily/Ribonuclease H"/>
    <property type="match status" value="1"/>
</dbReference>
<dbReference type="Pfam" id="PF00665">
    <property type="entry name" value="rve"/>
    <property type="match status" value="1"/>
</dbReference>
<evidence type="ECO:0000256" key="5">
    <source>
        <dbReference type="ARBA" id="ARBA00022842"/>
    </source>
</evidence>
<dbReference type="PANTHER" id="PTHR37984:SF5">
    <property type="entry name" value="PROTEIN NYNRIN-LIKE"/>
    <property type="match status" value="1"/>
</dbReference>
<keyword evidence="8" id="KW-0808">Transferase</keyword>
<sequence length="1130" mass="129951">MVNTRRGAAPGDNNQGNGQPLPNPPQLTAEQFYNLQMQMMNTLNNTAQALQHVHANQPQQQRDKRGDFLKGHPPTFSHSADPLQADDWLRAVERQLDIAQCNDQERVLYASGQLRGAALDWWESYRPQDRERFTWVQFHDRFRSHHVPAGIMKMKKKEFLSLKQGSMNVTEYRDKFLQLARYAPTEVAEDSDKQEHFMEGLRDTLQLQLMNGHYNNFNHLVDRALLTEQKSREIEDRKRKFTPTPTNGSNRPRQPQAAKTQPNQQGQKQNPQQQQQQGRPNQHNKAPWQGKVNHVTAEAAAEAPNVVIGMPPDREIEFVIELLPGTAPIAKRPYRMAPVEQDEVKKNIDELLAKGYIRPSSSPWAFPVLLVEKKDTNEKRMCVDYRALNEMPPELCEEFESLNLGFLSHTTMAAFEAEPTLEEEINKICVPKVDNIRKLILSEAHDTAYSIHPGSTKMYYDLKERFWWPGMKRAVAEYVAVCDTCQRVKAEHQRPAGLLQPLKVPEWKWEEITMDFIVGLPRTQKGYNSIWVVVDRLTKVAHFIPVNTTYSGARLAELYISRIVCLHGVPKKIISDRGSQFTSRFWEQLHDSLDTKLRFSTAYHPQTDGQTERTNQVFGPGIIEDAEQQLRVVQKNLKIAQSRQKSYANNRRRELNFKVEDFVYLKVSPMRGVRRFNMKGKLAPRYIGPFKVLEKKDVEQSVEFAEPLPDFLEQQSDNPEEGKSEIAPPHPSPTSSGSTQEFAKEGKLGFGFTPSDELEAVGIGPGDRPRLMWVSKKLDPEFKAKLVELLREFPDCFAWEYHEMPGLDQSIVEHQLPTKPGFRPYAQHPRKIDVKILNMVKEEIEKMVRAGFIRPCRYATWISSIVPMWKKNGKLRIYIDFRDLNRATPKDEHPMPIAESLVDTAAGHKMMRFLDAGQFLGFMIHERGIEIGSKSKDAIETMVPLTTKKELQKLIGKINYIRRFIPNLCAKLEAFLPLVKTQKSDEFIWGPDQQLAFDDLKKYLTAPPMMASPRLDIPFIVYLSTNETSIGFVLILVATDYFTKWVEVVPLQNITAKDVDGDLVWELVLPVGTKDPAFGKWSPNWHGPYRIVETDPGNSYRMETLEGVCFYRNVNGKYLKKYYPSLWIGL</sequence>
<feature type="region of interest" description="Disordered" evidence="11">
    <location>
        <begin position="712"/>
        <end position="741"/>
    </location>
</feature>
<protein>
    <recommendedName>
        <fullName evidence="12">Integrase catalytic domain-containing protein</fullName>
    </recommendedName>
</protein>
<reference evidence="13 14" key="1">
    <citation type="submission" date="2024-02" db="EMBL/GenBank/DDBJ databases">
        <title>High-quality chromosome-scale genome assembly of Pensacola bahiagrass (Paspalum notatum Flugge var. saurae).</title>
        <authorList>
            <person name="Vega J.M."/>
            <person name="Podio M."/>
            <person name="Orjuela J."/>
            <person name="Siena L.A."/>
            <person name="Pessino S.C."/>
            <person name="Combes M.C."/>
            <person name="Mariac C."/>
            <person name="Albertini E."/>
            <person name="Pupilli F."/>
            <person name="Ortiz J.P.A."/>
            <person name="Leblanc O."/>
        </authorList>
    </citation>
    <scope>NUCLEOTIDE SEQUENCE [LARGE SCALE GENOMIC DNA]</scope>
    <source>
        <strain evidence="13">R1</strain>
        <tissue evidence="13">Leaf</tissue>
    </source>
</reference>
<dbReference type="Pfam" id="PF17921">
    <property type="entry name" value="Integrase_H2C2"/>
    <property type="match status" value="1"/>
</dbReference>
<dbReference type="InterPro" id="IPR001584">
    <property type="entry name" value="Integrase_cat-core"/>
</dbReference>
<evidence type="ECO:0000256" key="4">
    <source>
        <dbReference type="ARBA" id="ARBA00022801"/>
    </source>
</evidence>
<feature type="compositionally biased region" description="Basic and acidic residues" evidence="11">
    <location>
        <begin position="61"/>
        <end position="70"/>
    </location>
</feature>
<dbReference type="EMBL" id="CP144746">
    <property type="protein sequence ID" value="WVZ58668.1"/>
    <property type="molecule type" value="Genomic_DNA"/>
</dbReference>
<keyword evidence="7" id="KW-0695">RNA-directed DNA polymerase</keyword>
<feature type="region of interest" description="Disordered" evidence="11">
    <location>
        <begin position="231"/>
        <end position="288"/>
    </location>
</feature>
<evidence type="ECO:0000256" key="6">
    <source>
        <dbReference type="ARBA" id="ARBA00022908"/>
    </source>
</evidence>
<keyword evidence="4" id="KW-0378">Hydrolase</keyword>
<evidence type="ECO:0000256" key="3">
    <source>
        <dbReference type="ARBA" id="ARBA00022750"/>
    </source>
</evidence>
<keyword evidence="14" id="KW-1185">Reference proteome</keyword>
<evidence type="ECO:0000259" key="12">
    <source>
        <dbReference type="PROSITE" id="PS50994"/>
    </source>
</evidence>
<evidence type="ECO:0000256" key="11">
    <source>
        <dbReference type="SAM" id="MobiDB-lite"/>
    </source>
</evidence>
<dbReference type="Gene3D" id="3.10.10.10">
    <property type="entry name" value="HIV Type 1 Reverse Transcriptase, subunit A, domain 1"/>
    <property type="match status" value="2"/>
</dbReference>
<dbReference type="InterPro" id="IPR043128">
    <property type="entry name" value="Rev_trsase/Diguanyl_cyclase"/>
</dbReference>
<dbReference type="Gene3D" id="1.10.340.70">
    <property type="match status" value="1"/>
</dbReference>
<feature type="domain" description="Integrase catalytic" evidence="12">
    <location>
        <begin position="501"/>
        <end position="668"/>
    </location>
</feature>
<evidence type="ECO:0000256" key="2">
    <source>
        <dbReference type="ARBA" id="ARBA00022723"/>
    </source>
</evidence>
<keyword evidence="8" id="KW-0548">Nucleotidyltransferase</keyword>
<evidence type="ECO:0000256" key="8">
    <source>
        <dbReference type="ARBA" id="ARBA00022932"/>
    </source>
</evidence>
<dbReference type="PANTHER" id="PTHR37984">
    <property type="entry name" value="PROTEIN CBG26694"/>
    <property type="match status" value="1"/>
</dbReference>
<keyword evidence="8" id="KW-0239">DNA-directed DNA polymerase</keyword>